<keyword evidence="1" id="KW-1133">Transmembrane helix</keyword>
<dbReference type="SUPFAM" id="SSF51905">
    <property type="entry name" value="FAD/NAD(P)-binding domain"/>
    <property type="match status" value="1"/>
</dbReference>
<dbReference type="InterPro" id="IPR050281">
    <property type="entry name" value="Flavin_monoamine_oxidase"/>
</dbReference>
<dbReference type="InterPro" id="IPR002937">
    <property type="entry name" value="Amino_oxidase"/>
</dbReference>
<dbReference type="PANTHER" id="PTHR10742:SF410">
    <property type="entry name" value="LYSINE-SPECIFIC HISTONE DEMETHYLASE 2"/>
    <property type="match status" value="1"/>
</dbReference>
<dbReference type="InterPro" id="IPR036188">
    <property type="entry name" value="FAD/NAD-bd_sf"/>
</dbReference>
<feature type="domain" description="Amine oxidase" evidence="2">
    <location>
        <begin position="241"/>
        <end position="371"/>
    </location>
</feature>
<evidence type="ECO:0000313" key="4">
    <source>
        <dbReference type="Proteomes" id="UP001217089"/>
    </source>
</evidence>
<dbReference type="Proteomes" id="UP001217089">
    <property type="component" value="Unassembled WGS sequence"/>
</dbReference>
<comment type="caution">
    <text evidence="3">The sequence shown here is derived from an EMBL/GenBank/DDBJ whole genome shotgun (WGS) entry which is preliminary data.</text>
</comment>
<organism evidence="3 4">
    <name type="scientific">Tegillarca granosa</name>
    <name type="common">Malaysian cockle</name>
    <name type="synonym">Anadara granosa</name>
    <dbReference type="NCBI Taxonomy" id="220873"/>
    <lineage>
        <taxon>Eukaryota</taxon>
        <taxon>Metazoa</taxon>
        <taxon>Spiralia</taxon>
        <taxon>Lophotrochozoa</taxon>
        <taxon>Mollusca</taxon>
        <taxon>Bivalvia</taxon>
        <taxon>Autobranchia</taxon>
        <taxon>Pteriomorphia</taxon>
        <taxon>Arcoida</taxon>
        <taxon>Arcoidea</taxon>
        <taxon>Arcidae</taxon>
        <taxon>Tegillarca</taxon>
    </lineage>
</organism>
<dbReference type="EMBL" id="JARBDR010000282">
    <property type="protein sequence ID" value="KAJ8316671.1"/>
    <property type="molecule type" value="Genomic_DNA"/>
</dbReference>
<evidence type="ECO:0000259" key="2">
    <source>
        <dbReference type="Pfam" id="PF01593"/>
    </source>
</evidence>
<protein>
    <recommendedName>
        <fullName evidence="2">Amine oxidase domain-containing protein</fullName>
    </recommendedName>
</protein>
<dbReference type="PANTHER" id="PTHR10742">
    <property type="entry name" value="FLAVIN MONOAMINE OXIDASE"/>
    <property type="match status" value="1"/>
</dbReference>
<evidence type="ECO:0000313" key="3">
    <source>
        <dbReference type="EMBL" id="KAJ8316671.1"/>
    </source>
</evidence>
<dbReference type="Gene3D" id="3.50.50.60">
    <property type="entry name" value="FAD/NAD(P)-binding domain"/>
    <property type="match status" value="1"/>
</dbReference>
<evidence type="ECO:0000256" key="1">
    <source>
        <dbReference type="SAM" id="Phobius"/>
    </source>
</evidence>
<dbReference type="Pfam" id="PF01593">
    <property type="entry name" value="Amino_oxidase"/>
    <property type="match status" value="1"/>
</dbReference>
<keyword evidence="4" id="KW-1185">Reference proteome</keyword>
<name>A0ABQ9FH72_TEGGR</name>
<keyword evidence="1" id="KW-0812">Transmembrane</keyword>
<reference evidence="3 4" key="1">
    <citation type="submission" date="2022-12" db="EMBL/GenBank/DDBJ databases">
        <title>Chromosome-level genome of Tegillarca granosa.</title>
        <authorList>
            <person name="Kim J."/>
        </authorList>
    </citation>
    <scope>NUCLEOTIDE SEQUENCE [LARGE SCALE GENOMIC DNA]</scope>
    <source>
        <strain evidence="3">Teg-2019</strain>
        <tissue evidence="3">Adductor muscle</tissue>
    </source>
</reference>
<dbReference type="Pfam" id="PF13450">
    <property type="entry name" value="NAD_binding_8"/>
    <property type="match status" value="1"/>
</dbReference>
<sequence>HSNGACRYTRRPKNFDHLSNCSDLLLYFKAAVLTLQDFNIASCKFNVQTSHTFFTNNKKMYNKWFGVLTLAFICITLSVEGDKKSKNVKEKEQQLAPQKDVIVIGGGLAGLAAARKLTNHNNGQAYRVTVLEARRDRIEVELGAHFLYGKFKDNPLLKIVLQSAVDKVKSGKNDQPIREALEAELTNEKTETDKNILLSLMDSHFAISNTNFSAMFYDADKQYGSDTVLLDGFDQIVDASMVEVNKKKGKVLVRTEDLIQYEADIVVVALPIGVLQNKQVHFEPPLPKEWYRAMNNVGVGSTNTVILEFDEVFWPKDVSNFMIVPTSPEDRGLFQHWSNSYVTIEKPMLSGSLVGKAAEKMENMTDEEVKETDSTRLSLVGTHSVIAGLTGTH</sequence>
<dbReference type="Gene3D" id="3.90.660.10">
    <property type="match status" value="1"/>
</dbReference>
<keyword evidence="1" id="KW-0472">Membrane</keyword>
<feature type="non-terminal residue" evidence="3">
    <location>
        <position position="1"/>
    </location>
</feature>
<gene>
    <name evidence="3" type="ORF">KUTeg_005777</name>
</gene>
<proteinExistence type="predicted"/>
<dbReference type="SUPFAM" id="SSF54373">
    <property type="entry name" value="FAD-linked reductases, C-terminal domain"/>
    <property type="match status" value="1"/>
</dbReference>
<accession>A0ABQ9FH72</accession>
<feature type="transmembrane region" description="Helical" evidence="1">
    <location>
        <begin position="61"/>
        <end position="79"/>
    </location>
</feature>